<dbReference type="GO" id="GO:0009627">
    <property type="term" value="P:systemic acquired resistance"/>
    <property type="evidence" value="ECO:0007669"/>
    <property type="project" value="InterPro"/>
</dbReference>
<dbReference type="PANTHER" id="PTHR47295">
    <property type="entry name" value="EG45-LIKE DOMAIN CONTAINING PROTEIN 1-RELATED"/>
    <property type="match status" value="1"/>
</dbReference>
<sequence length="166" mass="18797">MRFGTRWPLGNWSRLRLHLRAQIKRASSDAFGWRTWGNCSRSLVPKQTLTPEAEKALEWKDYLSFFYVTRDEASQADSNGEAYGQYYRVTRVSGANEGTPFPCLDSGSVVYLCPPDSCRGTVDLSQEAFASIADPNSGVINIFYQQVWEIKCALKKIPKEIFAIIN</sequence>
<dbReference type="InterPro" id="IPR044206">
    <property type="entry name" value="EGC1/2"/>
</dbReference>
<reference evidence="1" key="1">
    <citation type="journal article" date="2020" name="bioRxiv">
        <title>Hybrid origin of Populus tomentosa Carr. identified through genome sequencing and phylogenomic analysis.</title>
        <authorList>
            <person name="An X."/>
            <person name="Gao K."/>
            <person name="Chen Z."/>
            <person name="Li J."/>
            <person name="Yang X."/>
            <person name="Yang X."/>
            <person name="Zhou J."/>
            <person name="Guo T."/>
            <person name="Zhao T."/>
            <person name="Huang S."/>
            <person name="Miao D."/>
            <person name="Khan W.U."/>
            <person name="Rao P."/>
            <person name="Ye M."/>
            <person name="Lei B."/>
            <person name="Liao W."/>
            <person name="Wang J."/>
            <person name="Ji L."/>
            <person name="Li Y."/>
            <person name="Guo B."/>
            <person name="Mustafa N.S."/>
            <person name="Li S."/>
            <person name="Yun Q."/>
            <person name="Keller S.R."/>
            <person name="Mao J."/>
            <person name="Zhang R."/>
            <person name="Strauss S.H."/>
        </authorList>
    </citation>
    <scope>NUCLEOTIDE SEQUENCE</scope>
    <source>
        <strain evidence="1">GM15</strain>
        <tissue evidence="1">Leaf</tissue>
    </source>
</reference>
<name>A0A8X8DFB6_POPTO</name>
<keyword evidence="2" id="KW-1185">Reference proteome</keyword>
<dbReference type="OrthoDB" id="406505at2759"/>
<comment type="caution">
    <text evidence="1">The sequence shown here is derived from an EMBL/GenBank/DDBJ whole genome shotgun (WGS) entry which is preliminary data.</text>
</comment>
<evidence type="ECO:0000313" key="1">
    <source>
        <dbReference type="EMBL" id="KAG6790940.1"/>
    </source>
</evidence>
<protein>
    <submittedName>
        <fullName evidence="1">Uncharacterized protein</fullName>
    </submittedName>
</protein>
<dbReference type="Proteomes" id="UP000886885">
    <property type="component" value="Chromosome 1A"/>
</dbReference>
<dbReference type="GO" id="GO:0048046">
    <property type="term" value="C:apoplast"/>
    <property type="evidence" value="ECO:0007669"/>
    <property type="project" value="InterPro"/>
</dbReference>
<proteinExistence type="predicted"/>
<dbReference type="PANTHER" id="PTHR47295:SF4">
    <property type="entry name" value="EXPANSIN-LIKE EG45 DOMAIN-CONTAINING PROTEIN"/>
    <property type="match status" value="1"/>
</dbReference>
<evidence type="ECO:0000313" key="2">
    <source>
        <dbReference type="Proteomes" id="UP000886885"/>
    </source>
</evidence>
<organism evidence="1 2">
    <name type="scientific">Populus tomentosa</name>
    <name type="common">Chinese white poplar</name>
    <dbReference type="NCBI Taxonomy" id="118781"/>
    <lineage>
        <taxon>Eukaryota</taxon>
        <taxon>Viridiplantae</taxon>
        <taxon>Streptophyta</taxon>
        <taxon>Embryophyta</taxon>
        <taxon>Tracheophyta</taxon>
        <taxon>Spermatophyta</taxon>
        <taxon>Magnoliopsida</taxon>
        <taxon>eudicotyledons</taxon>
        <taxon>Gunneridae</taxon>
        <taxon>Pentapetalae</taxon>
        <taxon>rosids</taxon>
        <taxon>fabids</taxon>
        <taxon>Malpighiales</taxon>
        <taxon>Salicaceae</taxon>
        <taxon>Saliceae</taxon>
        <taxon>Populus</taxon>
    </lineage>
</organism>
<dbReference type="AlphaFoldDB" id="A0A8X8DFB6"/>
<gene>
    <name evidence="1" type="ORF">POTOM_000047</name>
</gene>
<dbReference type="EMBL" id="JAAWWB010000001">
    <property type="protein sequence ID" value="KAG6790940.1"/>
    <property type="molecule type" value="Genomic_DNA"/>
</dbReference>
<accession>A0A8X8DFB6</accession>